<dbReference type="Gene3D" id="1.25.40.10">
    <property type="entry name" value="Tetratricopeptide repeat domain"/>
    <property type="match status" value="1"/>
</dbReference>
<dbReference type="InterPro" id="IPR019734">
    <property type="entry name" value="TPR_rpt"/>
</dbReference>
<keyword evidence="2" id="KW-0378">Hydrolase</keyword>
<dbReference type="Pfam" id="PF00756">
    <property type="entry name" value="Esterase"/>
    <property type="match status" value="1"/>
</dbReference>
<dbReference type="EMBL" id="AJJU01000002">
    <property type="protein sequence ID" value="EID76715.1"/>
    <property type="molecule type" value="Genomic_DNA"/>
</dbReference>
<dbReference type="Proteomes" id="UP000005938">
    <property type="component" value="Unassembled WGS sequence"/>
</dbReference>
<feature type="repeat" description="TPR" evidence="1">
    <location>
        <begin position="329"/>
        <end position="362"/>
    </location>
</feature>
<evidence type="ECO:0000313" key="3">
    <source>
        <dbReference type="Proteomes" id="UP000005938"/>
    </source>
</evidence>
<evidence type="ECO:0000313" key="2">
    <source>
        <dbReference type="EMBL" id="EID76715.1"/>
    </source>
</evidence>
<dbReference type="InterPro" id="IPR011990">
    <property type="entry name" value="TPR-like_helical_dom_sf"/>
</dbReference>
<dbReference type="PATRIC" id="fig|946077.3.peg.367"/>
<dbReference type="Gene3D" id="3.40.50.1820">
    <property type="entry name" value="alpha/beta hydrolase"/>
    <property type="match status" value="1"/>
</dbReference>
<dbReference type="InterPro" id="IPR000801">
    <property type="entry name" value="Esterase-like"/>
</dbReference>
<gene>
    <name evidence="2" type="ORF">W5A_01790</name>
</gene>
<reference evidence="2 3" key="1">
    <citation type="journal article" date="2012" name="J. Bacteriol.">
        <title>Genome Sequence of the Halotolerant Bacterium Imtechella halotolerans K1T.</title>
        <authorList>
            <person name="Kumar S."/>
            <person name="Vikram S."/>
            <person name="Subramanian S."/>
            <person name="Raghava G.P."/>
            <person name="Pinnaka A.K."/>
        </authorList>
    </citation>
    <scope>NUCLEOTIDE SEQUENCE [LARGE SCALE GENOMIC DNA]</scope>
    <source>
        <strain evidence="2 3">K1</strain>
    </source>
</reference>
<name>I0WJZ9_9FLAO</name>
<sequence>MIKHITFVITLLVVTLSYAQLSIEEFDSFKLNEKRKVSLFVPENYSKDKKYPLVVVLDADYLFDVVVANTQYYSYFDEMPESIVVGIHSSKQTSRSEEFATDEISGLPKEKASNFFEFLAGELIPQLQKKYSIANFKTIVGHGKTANFINYFLLKEQPIFDAYISLSPELAEQMDLYIPKKLSSISSMKFYYLATSAADEKINREGAIALHTSLIKLGKSNVNYYFSDFEKANHSSVASYGLPVAFERIFSIYKPISPEEYREKILVYERPVFEYLTEKYTTIEELFGFSKKATLNDIMAIYAASLKKEDNVSLEKLGELCRKLYPETILGHYFLGEYFEKIGEPKKALRSYQTAFTLEPIDFVTRDIVHEKIEAIKRDFGW</sequence>
<proteinExistence type="predicted"/>
<evidence type="ECO:0000256" key="1">
    <source>
        <dbReference type="PROSITE-ProRule" id="PRU00339"/>
    </source>
</evidence>
<dbReference type="OrthoDB" id="1142077at2"/>
<comment type="caution">
    <text evidence="2">The sequence shown here is derived from an EMBL/GenBank/DDBJ whole genome shotgun (WGS) entry which is preliminary data.</text>
</comment>
<dbReference type="STRING" id="946077.W5A_01790"/>
<dbReference type="InterPro" id="IPR029058">
    <property type="entry name" value="AB_hydrolase_fold"/>
</dbReference>
<dbReference type="GO" id="GO:0016787">
    <property type="term" value="F:hydrolase activity"/>
    <property type="evidence" value="ECO:0007669"/>
    <property type="project" value="UniProtKB-KW"/>
</dbReference>
<keyword evidence="1" id="KW-0802">TPR repeat</keyword>
<protein>
    <submittedName>
        <fullName evidence="2">Putative hydrolase</fullName>
    </submittedName>
</protein>
<accession>I0WJZ9</accession>
<keyword evidence="3" id="KW-1185">Reference proteome</keyword>
<dbReference type="PROSITE" id="PS50005">
    <property type="entry name" value="TPR"/>
    <property type="match status" value="1"/>
</dbReference>
<dbReference type="SUPFAM" id="SSF53474">
    <property type="entry name" value="alpha/beta-Hydrolases"/>
    <property type="match status" value="1"/>
</dbReference>
<dbReference type="eggNOG" id="COG2382">
    <property type="taxonomic scope" value="Bacteria"/>
</dbReference>
<organism evidence="2 3">
    <name type="scientific">Imtechella halotolerans K1</name>
    <dbReference type="NCBI Taxonomy" id="946077"/>
    <lineage>
        <taxon>Bacteria</taxon>
        <taxon>Pseudomonadati</taxon>
        <taxon>Bacteroidota</taxon>
        <taxon>Flavobacteriia</taxon>
        <taxon>Flavobacteriales</taxon>
        <taxon>Flavobacteriaceae</taxon>
        <taxon>Imtechella</taxon>
    </lineage>
</organism>
<dbReference type="RefSeq" id="WP_008236778.1">
    <property type="nucleotide sequence ID" value="NZ_AJJU01000002.1"/>
</dbReference>
<dbReference type="AlphaFoldDB" id="I0WJZ9"/>